<keyword evidence="3" id="KW-0238">DNA-binding</keyword>
<proteinExistence type="predicted"/>
<reference evidence="7" key="1">
    <citation type="thesis" date="2015" institute="Rutgers" country="The State University of New Jersey, 14 College Farm Rd., New Brunswick, NJ, USA">
        <title>Ammonia toxicity in bacteria and its implications for treatment of and resource recovery from highly nitrogenous organic wastes.</title>
        <authorList>
            <person name="Luther A.K."/>
        </authorList>
    </citation>
    <scope>NUCLEOTIDE SEQUENCE</scope>
    <source>
        <strain evidence="7">RT-10B</strain>
    </source>
</reference>
<evidence type="ECO:0000256" key="1">
    <source>
        <dbReference type="ARBA" id="ARBA00022491"/>
    </source>
</evidence>
<dbReference type="GO" id="GO:0003700">
    <property type="term" value="F:DNA-binding transcription factor activity"/>
    <property type="evidence" value="ECO:0007669"/>
    <property type="project" value="TreeGrafter"/>
</dbReference>
<dbReference type="InterPro" id="IPR001387">
    <property type="entry name" value="Cro/C1-type_HTH"/>
</dbReference>
<dbReference type="InterPro" id="IPR028082">
    <property type="entry name" value="Peripla_BP_I"/>
</dbReference>
<dbReference type="GO" id="GO:0000976">
    <property type="term" value="F:transcription cis-regulatory region binding"/>
    <property type="evidence" value="ECO:0007669"/>
    <property type="project" value="TreeGrafter"/>
</dbReference>
<keyword evidence="4" id="KW-0804">Transcription</keyword>
<dbReference type="AlphaFoldDB" id="A0A2P7PZ41"/>
<dbReference type="Gene3D" id="3.40.50.2300">
    <property type="match status" value="2"/>
</dbReference>
<dbReference type="InterPro" id="IPR000843">
    <property type="entry name" value="HTH_LacI"/>
</dbReference>
<name>A0A2P7PZ41_9FIRM</name>
<organism evidence="7 8">
    <name type="scientific">Peptostreptococcus russellii</name>
    <dbReference type="NCBI Taxonomy" id="215200"/>
    <lineage>
        <taxon>Bacteria</taxon>
        <taxon>Bacillati</taxon>
        <taxon>Bacillota</taxon>
        <taxon>Clostridia</taxon>
        <taxon>Peptostreptococcales</taxon>
        <taxon>Peptostreptococcaceae</taxon>
        <taxon>Peptostreptococcus</taxon>
    </lineage>
</organism>
<dbReference type="Pfam" id="PF00356">
    <property type="entry name" value="LacI"/>
    <property type="match status" value="1"/>
</dbReference>
<dbReference type="SUPFAM" id="SSF47413">
    <property type="entry name" value="lambda repressor-like DNA-binding domains"/>
    <property type="match status" value="1"/>
</dbReference>
<evidence type="ECO:0000259" key="5">
    <source>
        <dbReference type="PROSITE" id="PS50932"/>
    </source>
</evidence>
<dbReference type="PANTHER" id="PTHR30146">
    <property type="entry name" value="LACI-RELATED TRANSCRIPTIONAL REPRESSOR"/>
    <property type="match status" value="1"/>
</dbReference>
<dbReference type="PANTHER" id="PTHR30146:SF95">
    <property type="entry name" value="RIBOSE OPERON REPRESSOR"/>
    <property type="match status" value="1"/>
</dbReference>
<comment type="caution">
    <text evidence="7">The sequence shown here is derived from an EMBL/GenBank/DDBJ whole genome shotgun (WGS) entry which is preliminary data.</text>
</comment>
<dbReference type="OrthoDB" id="9789891at2"/>
<evidence type="ECO:0000256" key="2">
    <source>
        <dbReference type="ARBA" id="ARBA00023015"/>
    </source>
</evidence>
<dbReference type="RefSeq" id="WP_106777038.1">
    <property type="nucleotide sequence ID" value="NZ_JYGE01000006.1"/>
</dbReference>
<keyword evidence="8" id="KW-1185">Reference proteome</keyword>
<dbReference type="CDD" id="cd01392">
    <property type="entry name" value="HTH_LacI"/>
    <property type="match status" value="1"/>
</dbReference>
<dbReference type="EMBL" id="JYGE01000006">
    <property type="protein sequence ID" value="PSJ30984.1"/>
    <property type="molecule type" value="Genomic_DNA"/>
</dbReference>
<keyword evidence="2" id="KW-0805">Transcription regulation</keyword>
<keyword evidence="1" id="KW-0678">Repressor</keyword>
<dbReference type="InterPro" id="IPR010982">
    <property type="entry name" value="Lambda_DNA-bd_dom_sf"/>
</dbReference>
<evidence type="ECO:0000313" key="8">
    <source>
        <dbReference type="Proteomes" id="UP000241434"/>
    </source>
</evidence>
<accession>A0A2P7PZ41</accession>
<evidence type="ECO:0000256" key="4">
    <source>
        <dbReference type="ARBA" id="ARBA00023163"/>
    </source>
</evidence>
<dbReference type="SUPFAM" id="SSF53822">
    <property type="entry name" value="Periplasmic binding protein-like I"/>
    <property type="match status" value="1"/>
</dbReference>
<gene>
    <name evidence="7" type="ORF">UF10_06575</name>
</gene>
<dbReference type="Pfam" id="PF13377">
    <property type="entry name" value="Peripla_BP_3"/>
    <property type="match status" value="1"/>
</dbReference>
<feature type="domain" description="HTH cro/C1-type" evidence="6">
    <location>
        <begin position="3"/>
        <end position="50"/>
    </location>
</feature>
<feature type="domain" description="HTH lacI-type" evidence="5">
    <location>
        <begin position="2"/>
        <end position="56"/>
    </location>
</feature>
<evidence type="ECO:0000256" key="3">
    <source>
        <dbReference type="ARBA" id="ARBA00023125"/>
    </source>
</evidence>
<dbReference type="SMART" id="SM00354">
    <property type="entry name" value="HTH_LACI"/>
    <property type="match status" value="1"/>
</dbReference>
<evidence type="ECO:0000259" key="6">
    <source>
        <dbReference type="PROSITE" id="PS50943"/>
    </source>
</evidence>
<protein>
    <submittedName>
        <fullName evidence="7">Uncharacterized protein</fullName>
    </submittedName>
</protein>
<dbReference type="PROSITE" id="PS50932">
    <property type="entry name" value="HTH_LACI_2"/>
    <property type="match status" value="1"/>
</dbReference>
<dbReference type="InterPro" id="IPR046335">
    <property type="entry name" value="LacI/GalR-like_sensor"/>
</dbReference>
<evidence type="ECO:0000313" key="7">
    <source>
        <dbReference type="EMBL" id="PSJ30984.1"/>
    </source>
</evidence>
<dbReference type="Proteomes" id="UP000241434">
    <property type="component" value="Unassembled WGS sequence"/>
</dbReference>
<dbReference type="PROSITE" id="PS50943">
    <property type="entry name" value="HTH_CROC1"/>
    <property type="match status" value="1"/>
</dbReference>
<dbReference type="Gene3D" id="1.10.260.40">
    <property type="entry name" value="lambda repressor-like DNA-binding domains"/>
    <property type="match status" value="1"/>
</dbReference>
<sequence length="332" mass="36723">MSTIKDVAELVGLSVATVSRYLNNSGYVSENARKKISLAIKTLNYTPNEVARSLYNKTSKLIGLLVPQIDNPYFSNIIKGVESVCNKRGFHLIVSNVDNLRDEKKYMESFMTNNIAGIISSTGFLDDQSNTINCPIVGVDRAIDNFEHAVFYDEENGGKLSAQAIINSGCKNVLVGSGPKDLEIAEKRLKGALSILDKHSINYDIHYSKGYDYESAKEFVEFLKSSSTNYDSIIASSDLHALTCSLYLNKIGACIPDDVQIVGYDDTIFSKLSNPNISTINHDGDLLGEKAAEMLIDLIEGKELENNKVQLFSKLIEKDSLRKNSNRENLPL</sequence>